<keyword evidence="3" id="KW-1185">Reference proteome</keyword>
<dbReference type="Gene3D" id="1.10.3210.10">
    <property type="entry name" value="Hypothetical protein af1432"/>
    <property type="match status" value="1"/>
</dbReference>
<organism evidence="2 3">
    <name type="scientific">Desulfuromonas thiophila</name>
    <dbReference type="NCBI Taxonomy" id="57664"/>
    <lineage>
        <taxon>Bacteria</taxon>
        <taxon>Pseudomonadati</taxon>
        <taxon>Thermodesulfobacteriota</taxon>
        <taxon>Desulfuromonadia</taxon>
        <taxon>Desulfuromonadales</taxon>
        <taxon>Desulfuromonadaceae</taxon>
        <taxon>Desulfuromonas</taxon>
    </lineage>
</organism>
<dbReference type="PROSITE" id="PS51833">
    <property type="entry name" value="HDOD"/>
    <property type="match status" value="1"/>
</dbReference>
<dbReference type="RefSeq" id="WP_092077202.1">
    <property type="nucleotide sequence ID" value="NZ_CALFZY010000012.1"/>
</dbReference>
<dbReference type="PANTHER" id="PTHR33525:SF3">
    <property type="entry name" value="RIBONUCLEASE Y"/>
    <property type="match status" value="1"/>
</dbReference>
<dbReference type="AlphaFoldDB" id="A0A1G7AMK7"/>
<protein>
    <submittedName>
        <fullName evidence="2">HD-like signal output (HDOD) domain, no enzymatic activity</fullName>
    </submittedName>
</protein>
<dbReference type="OrthoDB" id="9773799at2"/>
<reference evidence="3" key="1">
    <citation type="submission" date="2016-10" db="EMBL/GenBank/DDBJ databases">
        <authorList>
            <person name="Varghese N."/>
            <person name="Submissions S."/>
        </authorList>
    </citation>
    <scope>NUCLEOTIDE SEQUENCE [LARGE SCALE GENOMIC DNA]</scope>
    <source>
        <strain evidence="3">DSM 8987</strain>
    </source>
</reference>
<dbReference type="EMBL" id="FNAQ01000004">
    <property type="protein sequence ID" value="SDE16041.1"/>
    <property type="molecule type" value="Genomic_DNA"/>
</dbReference>
<accession>A0A1G7AMK7</accession>
<sequence length="283" mass="31200">MINYQDIAGNIGDLPPMPIVAIRTLELLQDPDTSIKKLAETIALDPAVSARMLKISNSSMYGLMRQITTLHNALVILGERTVRSLVLASSMASVNKKFGLLEKMLWEESVGAALAGRYISRLVGRGDADEAFLAGLFSNLGKVVRNNNQPERYRELIEAVYNDERLDYLALESEYFDYPYYQVGAAVLNAWQIAPLLVEAVCYHRILPPAGTVTEEVRLLAATVNLAVELCRKLGIGCRAPDEAINLVDCAGTAYFSLDADQLAAMEMEFANLYAENREAFVS</sequence>
<name>A0A1G7AMK7_9BACT</name>
<evidence type="ECO:0000259" key="1">
    <source>
        <dbReference type="PROSITE" id="PS51833"/>
    </source>
</evidence>
<feature type="domain" description="HDOD" evidence="1">
    <location>
        <begin position="14"/>
        <end position="207"/>
    </location>
</feature>
<evidence type="ECO:0000313" key="3">
    <source>
        <dbReference type="Proteomes" id="UP000243205"/>
    </source>
</evidence>
<dbReference type="InterPro" id="IPR052340">
    <property type="entry name" value="RNase_Y/CdgJ"/>
</dbReference>
<proteinExistence type="predicted"/>
<dbReference type="SUPFAM" id="SSF109604">
    <property type="entry name" value="HD-domain/PDEase-like"/>
    <property type="match status" value="1"/>
</dbReference>
<dbReference type="STRING" id="57664.SAMN05661003_104123"/>
<dbReference type="Proteomes" id="UP000243205">
    <property type="component" value="Unassembled WGS sequence"/>
</dbReference>
<dbReference type="InterPro" id="IPR013976">
    <property type="entry name" value="HDOD"/>
</dbReference>
<dbReference type="Pfam" id="PF08668">
    <property type="entry name" value="HDOD"/>
    <property type="match status" value="1"/>
</dbReference>
<dbReference type="PANTHER" id="PTHR33525">
    <property type="match status" value="1"/>
</dbReference>
<evidence type="ECO:0000313" key="2">
    <source>
        <dbReference type="EMBL" id="SDE16041.1"/>
    </source>
</evidence>
<gene>
    <name evidence="2" type="ORF">SAMN05661003_104123</name>
</gene>